<dbReference type="GO" id="GO:0003723">
    <property type="term" value="F:RNA binding"/>
    <property type="evidence" value="ECO:0007669"/>
    <property type="project" value="UniProtKB-UniRule"/>
</dbReference>
<dbReference type="Proteomes" id="UP000604046">
    <property type="component" value="Unassembled WGS sequence"/>
</dbReference>
<keyword evidence="5" id="KW-1185">Reference proteome</keyword>
<evidence type="ECO:0000256" key="1">
    <source>
        <dbReference type="PROSITE-ProRule" id="PRU00176"/>
    </source>
</evidence>
<dbReference type="InterPro" id="IPR035979">
    <property type="entry name" value="RBD_domain_sf"/>
</dbReference>
<dbReference type="EMBL" id="CAJNDS010002679">
    <property type="protein sequence ID" value="CAE7563578.1"/>
    <property type="molecule type" value="Genomic_DNA"/>
</dbReference>
<protein>
    <submittedName>
        <fullName evidence="4">ML5 protein</fullName>
    </submittedName>
</protein>
<feature type="domain" description="RRM" evidence="3">
    <location>
        <begin position="273"/>
        <end position="360"/>
    </location>
</feature>
<dbReference type="SUPFAM" id="SSF54928">
    <property type="entry name" value="RNA-binding domain, RBD"/>
    <property type="match status" value="1"/>
</dbReference>
<name>A0A812UBT5_9DINO</name>
<dbReference type="CDD" id="cd12277">
    <property type="entry name" value="RRM3_MEI2_EAR1_like"/>
    <property type="match status" value="1"/>
</dbReference>
<dbReference type="InterPro" id="IPR000504">
    <property type="entry name" value="RRM_dom"/>
</dbReference>
<gene>
    <name evidence="4" type="primary">ML5</name>
    <name evidence="4" type="ORF">SNAT2548_LOCUS31871</name>
</gene>
<dbReference type="OrthoDB" id="417481at2759"/>
<evidence type="ECO:0000313" key="5">
    <source>
        <dbReference type="Proteomes" id="UP000604046"/>
    </source>
</evidence>
<organism evidence="4 5">
    <name type="scientific">Symbiodinium natans</name>
    <dbReference type="NCBI Taxonomy" id="878477"/>
    <lineage>
        <taxon>Eukaryota</taxon>
        <taxon>Sar</taxon>
        <taxon>Alveolata</taxon>
        <taxon>Dinophyceae</taxon>
        <taxon>Suessiales</taxon>
        <taxon>Symbiodiniaceae</taxon>
        <taxon>Symbiodinium</taxon>
    </lineage>
</organism>
<dbReference type="PROSITE" id="PS50102">
    <property type="entry name" value="RRM"/>
    <property type="match status" value="1"/>
</dbReference>
<sequence>MYGGGVRCRQMCRVSSEWFVQPLAGNQWLLSKPLSGSELEVAIEHRSLMESATMCVTTAKDMTKADQDQAEKVTMEDQVRRLDARHREQAERLQMLQQMEKQKMVELCQQAAETQCEIWEGEITDDEDCIGQYRTPSSPTSPQASHLRDSIDDAARGMMMRTSSTLVSPSCVSTRPPQTVVLLPALIHGSEHSYSQLNQDFIRGKMFHATYSTSGGSTLEWNMQFENTKIGETQQDCRLGAGAAQQVRRHSCGNLRKTSTRATHSDQWQDDTVTVMMRNIPPHHTQQKLVEELHRRGFEGCFDFLYLPHNFKLNINVGYAFINFIEPKYALKFYRDLDGQCLTKYMRQKGKFIRVHPAQLQGYEATYDHFMRTKIAQKQDPAFSPLFR</sequence>
<keyword evidence="1" id="KW-0694">RNA-binding</keyword>
<dbReference type="Pfam" id="PF04059">
    <property type="entry name" value="RRM_2"/>
    <property type="match status" value="1"/>
</dbReference>
<evidence type="ECO:0000313" key="4">
    <source>
        <dbReference type="EMBL" id="CAE7563578.1"/>
    </source>
</evidence>
<dbReference type="Gene3D" id="3.30.70.330">
    <property type="match status" value="1"/>
</dbReference>
<evidence type="ECO:0000259" key="3">
    <source>
        <dbReference type="PROSITE" id="PS50102"/>
    </source>
</evidence>
<dbReference type="AlphaFoldDB" id="A0A812UBT5"/>
<proteinExistence type="predicted"/>
<dbReference type="InterPro" id="IPR012677">
    <property type="entry name" value="Nucleotide-bd_a/b_plait_sf"/>
</dbReference>
<keyword evidence="2" id="KW-0175">Coiled coil</keyword>
<dbReference type="InterPro" id="IPR007201">
    <property type="entry name" value="Mei2-like_Rrm_C"/>
</dbReference>
<reference evidence="4" key="1">
    <citation type="submission" date="2021-02" db="EMBL/GenBank/DDBJ databases">
        <authorList>
            <person name="Dougan E. K."/>
            <person name="Rhodes N."/>
            <person name="Thang M."/>
            <person name="Chan C."/>
        </authorList>
    </citation>
    <scope>NUCLEOTIDE SEQUENCE</scope>
</reference>
<feature type="coiled-coil region" evidence="2">
    <location>
        <begin position="65"/>
        <end position="99"/>
    </location>
</feature>
<evidence type="ECO:0000256" key="2">
    <source>
        <dbReference type="SAM" id="Coils"/>
    </source>
</evidence>
<accession>A0A812UBT5</accession>
<comment type="caution">
    <text evidence="4">The sequence shown here is derived from an EMBL/GenBank/DDBJ whole genome shotgun (WGS) entry which is preliminary data.</text>
</comment>